<evidence type="ECO:0000313" key="3">
    <source>
        <dbReference type="Proteomes" id="UP001447188"/>
    </source>
</evidence>
<keyword evidence="3" id="KW-1185">Reference proteome</keyword>
<evidence type="ECO:0000256" key="1">
    <source>
        <dbReference type="SAM" id="Phobius"/>
    </source>
</evidence>
<keyword evidence="1" id="KW-0812">Transmembrane</keyword>
<keyword evidence="1" id="KW-1133">Transmembrane helix</keyword>
<name>A0ABR3GTF5_9PEZI</name>
<sequence length="381" mass="41685">MINTTFAPEVEEISKTLTTTRTPALPYSSPVIKTALMQSRFLFLAFILLYASKTTTASTSQNIPKRQVDQDIECGFQGNNDAYGLGIRLAMYIQWITCLLISCFFKAGASSVIVITNCFQLSMIIALLYLTIQQGSDLQVSEAYLMLTICAGGVTTFGTIDVRLLHRFDRKDSEAYTAALGSAIQFSLQLVLSAYGIWFIFTGMDSMQHPPCSRSGFLLARVDLYHWVRTFLKVGFVSGILGLLFIPIFQIAYTHSDSRPAIPVQPTPPASGAVCEADLDCNPNLSTISLSRSDADFAALFTAFTTKWFGFVQGVGRLCMFILAVELTIKWNHIQDVNKMGSTGQILPFVVAVGGLMSATCQFLLQTVSVEASPDVEGVIV</sequence>
<feature type="transmembrane region" description="Helical" evidence="1">
    <location>
        <begin position="144"/>
        <end position="164"/>
    </location>
</feature>
<dbReference type="EMBL" id="JBBBZM010000015">
    <property type="protein sequence ID" value="KAL0638997.1"/>
    <property type="molecule type" value="Genomic_DNA"/>
</dbReference>
<feature type="transmembrane region" description="Helical" evidence="1">
    <location>
        <begin position="346"/>
        <end position="365"/>
    </location>
</feature>
<keyword evidence="1" id="KW-0472">Membrane</keyword>
<feature type="transmembrane region" description="Helical" evidence="1">
    <location>
        <begin position="85"/>
        <end position="105"/>
    </location>
</feature>
<comment type="caution">
    <text evidence="2">The sequence shown here is derived from an EMBL/GenBank/DDBJ whole genome shotgun (WGS) entry which is preliminary data.</text>
</comment>
<proteinExistence type="predicted"/>
<evidence type="ECO:0000313" key="2">
    <source>
        <dbReference type="EMBL" id="KAL0638997.1"/>
    </source>
</evidence>
<gene>
    <name evidence="2" type="ORF">Q9L58_001878</name>
</gene>
<organism evidence="2 3">
    <name type="scientific">Discina gigas</name>
    <dbReference type="NCBI Taxonomy" id="1032678"/>
    <lineage>
        <taxon>Eukaryota</taxon>
        <taxon>Fungi</taxon>
        <taxon>Dikarya</taxon>
        <taxon>Ascomycota</taxon>
        <taxon>Pezizomycotina</taxon>
        <taxon>Pezizomycetes</taxon>
        <taxon>Pezizales</taxon>
        <taxon>Discinaceae</taxon>
        <taxon>Discina</taxon>
    </lineage>
</organism>
<dbReference type="Proteomes" id="UP001447188">
    <property type="component" value="Unassembled WGS sequence"/>
</dbReference>
<feature type="transmembrane region" description="Helical" evidence="1">
    <location>
        <begin position="231"/>
        <end position="253"/>
    </location>
</feature>
<feature type="transmembrane region" description="Helical" evidence="1">
    <location>
        <begin position="176"/>
        <end position="201"/>
    </location>
</feature>
<reference evidence="2 3" key="1">
    <citation type="submission" date="2024-02" db="EMBL/GenBank/DDBJ databases">
        <title>Discinaceae phylogenomics.</title>
        <authorList>
            <person name="Dirks A.C."/>
            <person name="James T.Y."/>
        </authorList>
    </citation>
    <scope>NUCLEOTIDE SEQUENCE [LARGE SCALE GENOMIC DNA]</scope>
    <source>
        <strain evidence="2 3">ACD0624</strain>
    </source>
</reference>
<feature type="transmembrane region" description="Helical" evidence="1">
    <location>
        <begin position="112"/>
        <end position="132"/>
    </location>
</feature>
<accession>A0ABR3GTF5</accession>
<protein>
    <submittedName>
        <fullName evidence="2">Uncharacterized protein</fullName>
    </submittedName>
</protein>